<gene>
    <name evidence="14" type="ORF">EW026_g129</name>
</gene>
<dbReference type="PANTHER" id="PTHR10762">
    <property type="entry name" value="DIPHTHAMIDE BIOSYNTHESIS PROTEIN"/>
    <property type="match status" value="1"/>
</dbReference>
<evidence type="ECO:0000256" key="4">
    <source>
        <dbReference type="ARBA" id="ARBA00021915"/>
    </source>
</evidence>
<feature type="region of interest" description="Disordered" evidence="13">
    <location>
        <begin position="272"/>
        <end position="296"/>
    </location>
</feature>
<keyword evidence="9" id="KW-0411">Iron-sulfur</keyword>
<evidence type="ECO:0000256" key="12">
    <source>
        <dbReference type="PIRNR" id="PIRNR004967"/>
    </source>
</evidence>
<evidence type="ECO:0000256" key="9">
    <source>
        <dbReference type="ARBA" id="ARBA00023014"/>
    </source>
</evidence>
<dbReference type="PANTHER" id="PTHR10762:SF1">
    <property type="entry name" value="2-(3-AMINO-3-CARBOXYPROPYL)HISTIDINE SYNTHASE SUBUNIT 1"/>
    <property type="match status" value="1"/>
</dbReference>
<comment type="catalytic activity">
    <reaction evidence="10 12">
        <text>L-histidyl-[translation elongation factor 2] + S-adenosyl-L-methionine = 2-[(3S)-amino-3-carboxypropyl]-L-histidyl-[translation elongation factor 2] + S-methyl-5'-thioadenosine + H(+)</text>
        <dbReference type="Rhea" id="RHEA:36783"/>
        <dbReference type="Rhea" id="RHEA-COMP:9748"/>
        <dbReference type="Rhea" id="RHEA-COMP:9749"/>
        <dbReference type="ChEBI" id="CHEBI:15378"/>
        <dbReference type="ChEBI" id="CHEBI:17509"/>
        <dbReference type="ChEBI" id="CHEBI:29979"/>
        <dbReference type="ChEBI" id="CHEBI:59789"/>
        <dbReference type="ChEBI" id="CHEBI:73995"/>
        <dbReference type="EC" id="2.5.1.108"/>
    </reaction>
</comment>
<comment type="cofactor">
    <cofactor evidence="12">
        <name>[4Fe-4S] cluster</name>
        <dbReference type="ChEBI" id="CHEBI:49883"/>
    </cofactor>
    <text evidence="12">Binds 1 [4Fe-4S] cluster per subunit. The cluster is coordinated with 3 cysteines and an exchangeable S-adenosyl-L-methionine.</text>
</comment>
<sequence>MTNDATGEPSTSQKKSSNASKPRKRFVGSKSATPSKPGLVSVVANQIPPEILQDAQLNSAIKQLPQNYSFEIHKTIHHIRKNNSKMVALQMPEGLQMFACTITDIIERFTSALTVIMGDVTYGACCIDDYTAVALGCDMLIHYGHSCLVPTTETTIKTLYVFVEIAIDSSHLAQTVRLNFPTDREQFYQALLESEDLNSKVPAGRPVGPSQHLRIEGPSYNVGDSLMEEASLDLSTHSESPATREPTRLALVSTIQFVAALSRLKDDLTTPLSDPRISGLADEGPNEGESSIEHELSRPRLFIGKYEATIPRSKPLSPGEILGCTAPRLSDDIDALMYVLST</sequence>
<dbReference type="FunFam" id="3.40.50.11840:FF:000001">
    <property type="entry name" value="2-(3-amino-3-carboxypropyl)histidine synthase subunit 1"/>
    <property type="match status" value="1"/>
</dbReference>
<dbReference type="InterPro" id="IPR042263">
    <property type="entry name" value="DPH1/DPH2_1"/>
</dbReference>
<evidence type="ECO:0000256" key="3">
    <source>
        <dbReference type="ARBA" id="ARBA00012221"/>
    </source>
</evidence>
<keyword evidence="15" id="KW-1185">Reference proteome</keyword>
<evidence type="ECO:0000313" key="14">
    <source>
        <dbReference type="EMBL" id="THH02761.1"/>
    </source>
</evidence>
<evidence type="ECO:0000256" key="11">
    <source>
        <dbReference type="ARBA" id="ARBA00060338"/>
    </source>
</evidence>
<evidence type="ECO:0000313" key="15">
    <source>
        <dbReference type="Proteomes" id="UP000309038"/>
    </source>
</evidence>
<keyword evidence="12" id="KW-0004">4Fe-4S</keyword>
<name>A0A4S4KWH6_9APHY</name>
<feature type="region of interest" description="Disordered" evidence="13">
    <location>
        <begin position="1"/>
        <end position="35"/>
    </location>
</feature>
<comment type="caution">
    <text evidence="14">The sequence shown here is derived from an EMBL/GenBank/DDBJ whole genome shotgun (WGS) entry which is preliminary data.</text>
</comment>
<dbReference type="GO" id="GO:0046872">
    <property type="term" value="F:metal ion binding"/>
    <property type="evidence" value="ECO:0007669"/>
    <property type="project" value="UniProtKB-KW"/>
</dbReference>
<keyword evidence="7" id="KW-0479">Metal-binding</keyword>
<feature type="compositionally biased region" description="Polar residues" evidence="13">
    <location>
        <begin position="1"/>
        <end position="20"/>
    </location>
</feature>
<dbReference type="AlphaFoldDB" id="A0A4S4KWH6"/>
<dbReference type="Pfam" id="PF01866">
    <property type="entry name" value="Diphthamide_syn"/>
    <property type="match status" value="1"/>
</dbReference>
<dbReference type="Gene3D" id="3.40.50.11840">
    <property type="entry name" value="Diphthamide synthesis DPH1/DPH2 domain 1"/>
    <property type="match status" value="1"/>
</dbReference>
<dbReference type="GO" id="GO:0017183">
    <property type="term" value="P:protein histidyl modification to diphthamide"/>
    <property type="evidence" value="ECO:0007669"/>
    <property type="project" value="UniProtKB-UniRule"/>
</dbReference>
<organism evidence="14 15">
    <name type="scientific">Hermanssonia centrifuga</name>
    <dbReference type="NCBI Taxonomy" id="98765"/>
    <lineage>
        <taxon>Eukaryota</taxon>
        <taxon>Fungi</taxon>
        <taxon>Dikarya</taxon>
        <taxon>Basidiomycota</taxon>
        <taxon>Agaricomycotina</taxon>
        <taxon>Agaricomycetes</taxon>
        <taxon>Polyporales</taxon>
        <taxon>Meruliaceae</taxon>
        <taxon>Hermanssonia</taxon>
    </lineage>
</organism>
<dbReference type="InterPro" id="IPR035435">
    <property type="entry name" value="DPH1/DPH2_euk_archaea"/>
</dbReference>
<dbReference type="Gene3D" id="3.40.50.11850">
    <property type="entry name" value="Diphthamide synthesis DPH1/DPH2 domain 2"/>
    <property type="match status" value="2"/>
</dbReference>
<keyword evidence="6 12" id="KW-0949">S-adenosyl-L-methionine</keyword>
<evidence type="ECO:0000256" key="1">
    <source>
        <dbReference type="ARBA" id="ARBA00005156"/>
    </source>
</evidence>
<dbReference type="InterPro" id="IPR016435">
    <property type="entry name" value="DPH1/DPH2"/>
</dbReference>
<dbReference type="PIRSF" id="PIRSF004967">
    <property type="entry name" value="DPH1"/>
    <property type="match status" value="1"/>
</dbReference>
<dbReference type="InterPro" id="IPR042264">
    <property type="entry name" value="DPH1/DPH2_2"/>
</dbReference>
<evidence type="ECO:0000256" key="13">
    <source>
        <dbReference type="SAM" id="MobiDB-lite"/>
    </source>
</evidence>
<keyword evidence="8" id="KW-0408">Iron</keyword>
<proteinExistence type="inferred from homology"/>
<evidence type="ECO:0000256" key="8">
    <source>
        <dbReference type="ARBA" id="ARBA00023004"/>
    </source>
</evidence>
<dbReference type="GO" id="GO:0051539">
    <property type="term" value="F:4 iron, 4 sulfur cluster binding"/>
    <property type="evidence" value="ECO:0007669"/>
    <property type="project" value="UniProtKB-UniRule"/>
</dbReference>
<dbReference type="UniPathway" id="UPA00559"/>
<dbReference type="SFLD" id="SFLDS00032">
    <property type="entry name" value="Radical_SAM_3-amino-3-carboxyp"/>
    <property type="match status" value="1"/>
</dbReference>
<reference evidence="14 15" key="1">
    <citation type="submission" date="2019-02" db="EMBL/GenBank/DDBJ databases">
        <title>Genome sequencing of the rare red list fungi Phlebia centrifuga.</title>
        <authorList>
            <person name="Buettner E."/>
            <person name="Kellner H."/>
        </authorList>
    </citation>
    <scope>NUCLEOTIDE SEQUENCE [LARGE SCALE GENOMIC DNA]</scope>
    <source>
        <strain evidence="14 15">DSM 108282</strain>
    </source>
</reference>
<evidence type="ECO:0000256" key="7">
    <source>
        <dbReference type="ARBA" id="ARBA00022723"/>
    </source>
</evidence>
<dbReference type="Proteomes" id="UP000309038">
    <property type="component" value="Unassembled WGS sequence"/>
</dbReference>
<feature type="region of interest" description="Disordered" evidence="13">
    <location>
        <begin position="200"/>
        <end position="219"/>
    </location>
</feature>
<protein>
    <recommendedName>
        <fullName evidence="4 12">2-(3-amino-3-carboxypropyl)histidine synthase subunit 1</fullName>
        <ecNumber evidence="3 12">2.5.1.108</ecNumber>
    </recommendedName>
</protein>
<keyword evidence="5 12" id="KW-0808">Transferase</keyword>
<evidence type="ECO:0000256" key="10">
    <source>
        <dbReference type="ARBA" id="ARBA00048403"/>
    </source>
</evidence>
<dbReference type="EMBL" id="SGPJ01000002">
    <property type="protein sequence ID" value="THH02761.1"/>
    <property type="molecule type" value="Genomic_DNA"/>
</dbReference>
<dbReference type="NCBIfam" id="TIGR00322">
    <property type="entry name" value="diphth2_R"/>
    <property type="match status" value="1"/>
</dbReference>
<dbReference type="EC" id="2.5.1.108" evidence="3 12"/>
<comment type="pathway">
    <text evidence="1 12">Protein modification; peptidyl-diphthamide biosynthesis.</text>
</comment>
<evidence type="ECO:0000256" key="2">
    <source>
        <dbReference type="ARBA" id="ARBA00010173"/>
    </source>
</evidence>
<accession>A0A4S4KWH6</accession>
<comment type="function">
    <text evidence="11">Catalyzes the first step of diphthamide biosynthesis, a post-translational modification of histidine which occurs in elongation factor 2. DPH1 and DPH2 transfer a 3-amino-3-carboxypropyl (ACP) group from S-adenosyl-L-methionine (SAM) to a histidine residue, the reaction is assisted by a reduction system comprising DPH3 and a NADH-dependent reductase, predominantly CBR1.</text>
</comment>
<dbReference type="GO" id="GO:0090560">
    <property type="term" value="F:2-(3-amino-3-carboxypropyl)histidine synthase activity"/>
    <property type="evidence" value="ECO:0007669"/>
    <property type="project" value="UniProtKB-UniRule"/>
</dbReference>
<comment type="similarity">
    <text evidence="2 12">Belongs to the DPH1/DPH2 family. DPH1 subfamily.</text>
</comment>
<evidence type="ECO:0000256" key="6">
    <source>
        <dbReference type="ARBA" id="ARBA00022691"/>
    </source>
</evidence>
<evidence type="ECO:0000256" key="5">
    <source>
        <dbReference type="ARBA" id="ARBA00022679"/>
    </source>
</evidence>